<proteinExistence type="predicted"/>
<dbReference type="Proteomes" id="UP000199161">
    <property type="component" value="Unassembled WGS sequence"/>
</dbReference>
<dbReference type="RefSeq" id="WP_089788727.1">
    <property type="nucleotide sequence ID" value="NZ_FOKW01000007.1"/>
</dbReference>
<sequence length="76" mass="8264">MTDRLSADDTPAIATKEDAAVTAYDALSDAGCDAVVTSMPRRTRSTWIVPATSEDSSWRVHIDPRTGKTRIVETPE</sequence>
<name>A0A1I1IKY3_NATHA</name>
<evidence type="ECO:0008006" key="3">
    <source>
        <dbReference type="Google" id="ProtNLM"/>
    </source>
</evidence>
<evidence type="ECO:0000313" key="2">
    <source>
        <dbReference type="Proteomes" id="UP000199161"/>
    </source>
</evidence>
<protein>
    <recommendedName>
        <fullName evidence="3">Peptidase propeptide and YPEB domain-containing protein</fullName>
    </recommendedName>
</protein>
<organism evidence="1 2">
    <name type="scientific">Natronobacterium haloterrestre</name>
    <name type="common">Halobiforma haloterrestris</name>
    <dbReference type="NCBI Taxonomy" id="148448"/>
    <lineage>
        <taxon>Archaea</taxon>
        <taxon>Methanobacteriati</taxon>
        <taxon>Methanobacteriota</taxon>
        <taxon>Stenosarchaea group</taxon>
        <taxon>Halobacteria</taxon>
        <taxon>Halobacteriales</taxon>
        <taxon>Natrialbaceae</taxon>
        <taxon>Natronobacterium</taxon>
    </lineage>
</organism>
<accession>A0A1I1IKY3</accession>
<evidence type="ECO:0000313" key="1">
    <source>
        <dbReference type="EMBL" id="SFC34908.1"/>
    </source>
</evidence>
<keyword evidence="2" id="KW-1185">Reference proteome</keyword>
<gene>
    <name evidence="1" type="ORF">SAMN05444422_107135</name>
</gene>
<dbReference type="EMBL" id="FOKW01000007">
    <property type="protein sequence ID" value="SFC34908.1"/>
    <property type="molecule type" value="Genomic_DNA"/>
</dbReference>
<reference evidence="2" key="1">
    <citation type="submission" date="2016-10" db="EMBL/GenBank/DDBJ databases">
        <authorList>
            <person name="Varghese N."/>
            <person name="Submissions S."/>
        </authorList>
    </citation>
    <scope>NUCLEOTIDE SEQUENCE [LARGE SCALE GENOMIC DNA]</scope>
    <source>
        <strain evidence="2">DSM 13078</strain>
    </source>
</reference>
<dbReference type="OrthoDB" id="196049at2157"/>
<dbReference type="AlphaFoldDB" id="A0A1I1IKY3"/>